<dbReference type="AlphaFoldDB" id="A0ABD2NUN0"/>
<dbReference type="Proteomes" id="UP001516400">
    <property type="component" value="Unassembled WGS sequence"/>
</dbReference>
<dbReference type="EMBL" id="JABFTP020000144">
    <property type="protein sequence ID" value="KAL3281885.1"/>
    <property type="molecule type" value="Genomic_DNA"/>
</dbReference>
<evidence type="ECO:0000313" key="1">
    <source>
        <dbReference type="EMBL" id="KAL3281885.1"/>
    </source>
</evidence>
<reference evidence="1 2" key="1">
    <citation type="journal article" date="2021" name="BMC Biol.">
        <title>Horizontally acquired antibacterial genes associated with adaptive radiation of ladybird beetles.</title>
        <authorList>
            <person name="Li H.S."/>
            <person name="Tang X.F."/>
            <person name="Huang Y.H."/>
            <person name="Xu Z.Y."/>
            <person name="Chen M.L."/>
            <person name="Du X.Y."/>
            <person name="Qiu B.Y."/>
            <person name="Chen P.T."/>
            <person name="Zhang W."/>
            <person name="Slipinski A."/>
            <person name="Escalona H.E."/>
            <person name="Waterhouse R.M."/>
            <person name="Zwick A."/>
            <person name="Pang H."/>
        </authorList>
    </citation>
    <scope>NUCLEOTIDE SEQUENCE [LARGE SCALE GENOMIC DNA]</scope>
    <source>
        <strain evidence="1">SYSU2018</strain>
    </source>
</reference>
<gene>
    <name evidence="1" type="ORF">HHI36_005090</name>
</gene>
<protein>
    <submittedName>
        <fullName evidence="1">Uncharacterized protein</fullName>
    </submittedName>
</protein>
<proteinExistence type="predicted"/>
<comment type="caution">
    <text evidence="1">The sequence shown here is derived from an EMBL/GenBank/DDBJ whole genome shotgun (WGS) entry which is preliminary data.</text>
</comment>
<name>A0ABD2NUN0_9CUCU</name>
<accession>A0ABD2NUN0</accession>
<keyword evidence="2" id="KW-1185">Reference proteome</keyword>
<feature type="non-terminal residue" evidence="1">
    <location>
        <position position="65"/>
    </location>
</feature>
<sequence length="65" mass="7278">MARLPLNDRKCGAVRHYFTDIGKNLAANIRKPTLPVSVPRRTMNSIGLIESTTQEVKSVIRNLKS</sequence>
<organism evidence="1 2">
    <name type="scientific">Cryptolaemus montrouzieri</name>
    <dbReference type="NCBI Taxonomy" id="559131"/>
    <lineage>
        <taxon>Eukaryota</taxon>
        <taxon>Metazoa</taxon>
        <taxon>Ecdysozoa</taxon>
        <taxon>Arthropoda</taxon>
        <taxon>Hexapoda</taxon>
        <taxon>Insecta</taxon>
        <taxon>Pterygota</taxon>
        <taxon>Neoptera</taxon>
        <taxon>Endopterygota</taxon>
        <taxon>Coleoptera</taxon>
        <taxon>Polyphaga</taxon>
        <taxon>Cucujiformia</taxon>
        <taxon>Coccinelloidea</taxon>
        <taxon>Coccinellidae</taxon>
        <taxon>Scymninae</taxon>
        <taxon>Scymnini</taxon>
        <taxon>Cryptolaemus</taxon>
    </lineage>
</organism>
<evidence type="ECO:0000313" key="2">
    <source>
        <dbReference type="Proteomes" id="UP001516400"/>
    </source>
</evidence>